<reference evidence="1 2" key="1">
    <citation type="journal article" date="2010" name="Cell">
        <title>The genome of Naegleria gruberi illuminates early eukaryotic versatility.</title>
        <authorList>
            <person name="Fritz-Laylin L.K."/>
            <person name="Prochnik S.E."/>
            <person name="Ginger M.L."/>
            <person name="Dacks J.B."/>
            <person name="Carpenter M.L."/>
            <person name="Field M.C."/>
            <person name="Kuo A."/>
            <person name="Paredez A."/>
            <person name="Chapman J."/>
            <person name="Pham J."/>
            <person name="Shu S."/>
            <person name="Neupane R."/>
            <person name="Cipriano M."/>
            <person name="Mancuso J."/>
            <person name="Tu H."/>
            <person name="Salamov A."/>
            <person name="Lindquist E."/>
            <person name="Shapiro H."/>
            <person name="Lucas S."/>
            <person name="Grigoriev I.V."/>
            <person name="Cande W.Z."/>
            <person name="Fulton C."/>
            <person name="Rokhsar D.S."/>
            <person name="Dawson S.C."/>
        </authorList>
    </citation>
    <scope>NUCLEOTIDE SEQUENCE [LARGE SCALE GENOMIC DNA]</scope>
    <source>
        <strain evidence="1 2">NEG-M</strain>
    </source>
</reference>
<sequence length="448" mass="52727">MEQIENVIGQGNNFVREKKFAQAKEVYSEAIRLLSMVGDQSSEEVKQQYVRVFNNRAQACLSLKEYEQAIFDCNQVLNLDPLNEKAIIRLIQSIAPNNNVMAYKVLLDAMLRLPTNQKLVDLQKALFPDYINLTTLIGLGCEQTNKYIFSVKQLRSILHKPYHDTWQVEDYFDPKSEGKCFDIPCPPEKFIAHQESIQQEVTYFEELAKKNKGTLQPILDYSNVYCTIPKIATDTEFPISHQYYYKFSHGEKKPNGFANLAWIRSLFRLKANNKEIFIMLPSKSSGEWKLYRLSNFGLQFGNVRCKSVNWYAIHKGDVVVRDFDKHIWSRLILEEVDNTANQEELFIDFMAAQFNHFDYFTSLKLPCKIFTRESIKQYEDVYCEDYIGVYKIKDRTVMGLDARTFIERSFLSEFPLDEYPTRLLFKLDEAYKYELSQRNYIPKERRFI</sequence>
<dbReference type="STRING" id="5762.D2VZQ8"/>
<gene>
    <name evidence="1" type="ORF">NAEGRDRAFT_81856</name>
</gene>
<proteinExistence type="predicted"/>
<dbReference type="InterPro" id="IPR050754">
    <property type="entry name" value="FKBP4/5/8-like"/>
</dbReference>
<dbReference type="GeneID" id="8853589"/>
<dbReference type="InParanoid" id="D2VZQ8"/>
<dbReference type="OMA" id="CFDIPCP"/>
<protein>
    <submittedName>
        <fullName evidence="1">TPR repeat domain-containing protein</fullName>
    </submittedName>
</protein>
<dbReference type="OrthoDB" id="2942533at2759"/>
<dbReference type="PANTHER" id="PTHR46512">
    <property type="entry name" value="PEPTIDYLPROLYL ISOMERASE"/>
    <property type="match status" value="1"/>
</dbReference>
<dbReference type="EMBL" id="GG738915">
    <property type="protein sequence ID" value="EFC37742.1"/>
    <property type="molecule type" value="Genomic_DNA"/>
</dbReference>
<evidence type="ECO:0000313" key="1">
    <source>
        <dbReference type="EMBL" id="EFC37742.1"/>
    </source>
</evidence>
<dbReference type="Gene3D" id="1.25.40.10">
    <property type="entry name" value="Tetratricopeptide repeat domain"/>
    <property type="match status" value="1"/>
</dbReference>
<accession>D2VZQ8</accession>
<dbReference type="AlphaFoldDB" id="D2VZQ8"/>
<dbReference type="InterPro" id="IPR011990">
    <property type="entry name" value="TPR-like_helical_dom_sf"/>
</dbReference>
<name>D2VZQ8_NAEGR</name>
<evidence type="ECO:0000313" key="2">
    <source>
        <dbReference type="Proteomes" id="UP000006671"/>
    </source>
</evidence>
<keyword evidence="2" id="KW-1185">Reference proteome</keyword>
<dbReference type="KEGG" id="ngr:NAEGRDRAFT_81856"/>
<dbReference type="SUPFAM" id="SSF48452">
    <property type="entry name" value="TPR-like"/>
    <property type="match status" value="1"/>
</dbReference>
<dbReference type="SMART" id="SM00028">
    <property type="entry name" value="TPR"/>
    <property type="match status" value="2"/>
</dbReference>
<dbReference type="InterPro" id="IPR019734">
    <property type="entry name" value="TPR_rpt"/>
</dbReference>
<dbReference type="RefSeq" id="XP_002670486.1">
    <property type="nucleotide sequence ID" value="XM_002670440.1"/>
</dbReference>
<organism evidence="2">
    <name type="scientific">Naegleria gruberi</name>
    <name type="common">Amoeba</name>
    <dbReference type="NCBI Taxonomy" id="5762"/>
    <lineage>
        <taxon>Eukaryota</taxon>
        <taxon>Discoba</taxon>
        <taxon>Heterolobosea</taxon>
        <taxon>Tetramitia</taxon>
        <taxon>Eutetramitia</taxon>
        <taxon>Vahlkampfiidae</taxon>
        <taxon>Naegleria</taxon>
    </lineage>
</organism>
<dbReference type="Proteomes" id="UP000006671">
    <property type="component" value="Unassembled WGS sequence"/>
</dbReference>
<dbReference type="VEuPathDB" id="AmoebaDB:NAEGRDRAFT_81856"/>
<dbReference type="Pfam" id="PF00515">
    <property type="entry name" value="TPR_1"/>
    <property type="match status" value="1"/>
</dbReference>